<keyword evidence="4" id="KW-1185">Reference proteome</keyword>
<proteinExistence type="predicted"/>
<evidence type="ECO:0000256" key="1">
    <source>
        <dbReference type="SAM" id="MobiDB-lite"/>
    </source>
</evidence>
<protein>
    <submittedName>
        <fullName evidence="3">Uncharacterized protein</fullName>
    </submittedName>
</protein>
<dbReference type="EMBL" id="KI925457">
    <property type="protein sequence ID" value="ETW82693.1"/>
    <property type="molecule type" value="Genomic_DNA"/>
</dbReference>
<dbReference type="Proteomes" id="UP000030671">
    <property type="component" value="Unassembled WGS sequence"/>
</dbReference>
<dbReference type="OrthoDB" id="3174319at2759"/>
<keyword evidence="2" id="KW-1133">Transmembrane helix</keyword>
<feature type="transmembrane region" description="Helical" evidence="2">
    <location>
        <begin position="251"/>
        <end position="273"/>
    </location>
</feature>
<evidence type="ECO:0000313" key="4">
    <source>
        <dbReference type="Proteomes" id="UP000030671"/>
    </source>
</evidence>
<feature type="transmembrane region" description="Helical" evidence="2">
    <location>
        <begin position="168"/>
        <end position="189"/>
    </location>
</feature>
<dbReference type="HOGENOM" id="CLU_044614_9_2_1"/>
<keyword evidence="2" id="KW-0472">Membrane</keyword>
<evidence type="ECO:0000256" key="2">
    <source>
        <dbReference type="SAM" id="Phobius"/>
    </source>
</evidence>
<accession>W4KA85</accession>
<feature type="transmembrane region" description="Helical" evidence="2">
    <location>
        <begin position="60"/>
        <end position="79"/>
    </location>
</feature>
<dbReference type="InParanoid" id="W4KA85"/>
<feature type="region of interest" description="Disordered" evidence="1">
    <location>
        <begin position="302"/>
        <end position="338"/>
    </location>
</feature>
<name>W4KA85_HETIT</name>
<dbReference type="GeneID" id="20673361"/>
<dbReference type="KEGG" id="hir:HETIRDRAFT_416785"/>
<evidence type="ECO:0000313" key="3">
    <source>
        <dbReference type="EMBL" id="ETW82693.1"/>
    </source>
</evidence>
<feature type="transmembrane region" description="Helical" evidence="2">
    <location>
        <begin position="210"/>
        <end position="231"/>
    </location>
</feature>
<feature type="transmembrane region" description="Helical" evidence="2">
    <location>
        <begin position="139"/>
        <end position="162"/>
    </location>
</feature>
<gene>
    <name evidence="3" type="ORF">HETIRDRAFT_416785</name>
</gene>
<feature type="compositionally biased region" description="Low complexity" evidence="1">
    <location>
        <begin position="302"/>
        <end position="311"/>
    </location>
</feature>
<dbReference type="AlphaFoldDB" id="W4KA85"/>
<sequence>MSSDDVQHALSAYAQYLYTILKPFIIALACETGFYMLSILSFAVSSYILAHKGFKTRAIFIMWITTFIMFAVSTCHFILQWGRLMRTIVNDFKDSSDNGITVEVSPIVNLYIPAINYFLSDGIVLWRVWIVWGRSVKVLIFSVLFSLGSAVGAIVYISFHAFTVDFTAIYASTLVTNIIATTLMAVKAWQHRRLIRSHLNNTEYRSQAGSVLALLVESGTLYCVIWITIFVSWCLVHSEYFNPLTPPINAILPGITVQVSGIYPTAVITLAALHRTTWDMSVGKDMSQNAPQAEMRFVTRTVRSGTSTTQTGHHHPTPSIDEGPHADASEIAARDGEV</sequence>
<dbReference type="eggNOG" id="ENOG502SP7E">
    <property type="taxonomic scope" value="Eukaryota"/>
</dbReference>
<organism evidence="3 4">
    <name type="scientific">Heterobasidion irregulare (strain TC 32-1)</name>
    <dbReference type="NCBI Taxonomy" id="747525"/>
    <lineage>
        <taxon>Eukaryota</taxon>
        <taxon>Fungi</taxon>
        <taxon>Dikarya</taxon>
        <taxon>Basidiomycota</taxon>
        <taxon>Agaricomycotina</taxon>
        <taxon>Agaricomycetes</taxon>
        <taxon>Russulales</taxon>
        <taxon>Bondarzewiaceae</taxon>
        <taxon>Heterobasidion</taxon>
        <taxon>Heterobasidion annosum species complex</taxon>
    </lineage>
</organism>
<feature type="compositionally biased region" description="Basic and acidic residues" evidence="1">
    <location>
        <begin position="322"/>
        <end position="338"/>
    </location>
</feature>
<keyword evidence="2" id="KW-0812">Transmembrane</keyword>
<feature type="transmembrane region" description="Helical" evidence="2">
    <location>
        <begin position="110"/>
        <end position="132"/>
    </location>
</feature>
<reference evidence="3 4" key="1">
    <citation type="journal article" date="2012" name="New Phytol.">
        <title>Insight into trade-off between wood decay and parasitism from the genome of a fungal forest pathogen.</title>
        <authorList>
            <person name="Olson A."/>
            <person name="Aerts A."/>
            <person name="Asiegbu F."/>
            <person name="Belbahri L."/>
            <person name="Bouzid O."/>
            <person name="Broberg A."/>
            <person name="Canback B."/>
            <person name="Coutinho P.M."/>
            <person name="Cullen D."/>
            <person name="Dalman K."/>
            <person name="Deflorio G."/>
            <person name="van Diepen L.T."/>
            <person name="Dunand C."/>
            <person name="Duplessis S."/>
            <person name="Durling M."/>
            <person name="Gonthier P."/>
            <person name="Grimwood J."/>
            <person name="Fossdal C.G."/>
            <person name="Hansson D."/>
            <person name="Henrissat B."/>
            <person name="Hietala A."/>
            <person name="Himmelstrand K."/>
            <person name="Hoffmeister D."/>
            <person name="Hogberg N."/>
            <person name="James T.Y."/>
            <person name="Karlsson M."/>
            <person name="Kohler A."/>
            <person name="Kues U."/>
            <person name="Lee Y.H."/>
            <person name="Lin Y.C."/>
            <person name="Lind M."/>
            <person name="Lindquist E."/>
            <person name="Lombard V."/>
            <person name="Lucas S."/>
            <person name="Lunden K."/>
            <person name="Morin E."/>
            <person name="Murat C."/>
            <person name="Park J."/>
            <person name="Raffaello T."/>
            <person name="Rouze P."/>
            <person name="Salamov A."/>
            <person name="Schmutz J."/>
            <person name="Solheim H."/>
            <person name="Stahlberg J."/>
            <person name="Velez H."/>
            <person name="de Vries R.P."/>
            <person name="Wiebenga A."/>
            <person name="Woodward S."/>
            <person name="Yakovlev I."/>
            <person name="Garbelotto M."/>
            <person name="Martin F."/>
            <person name="Grigoriev I.V."/>
            <person name="Stenlid J."/>
        </authorList>
    </citation>
    <scope>NUCLEOTIDE SEQUENCE [LARGE SCALE GENOMIC DNA]</scope>
    <source>
        <strain evidence="3 4">TC 32-1</strain>
    </source>
</reference>
<feature type="transmembrane region" description="Helical" evidence="2">
    <location>
        <begin position="24"/>
        <end position="48"/>
    </location>
</feature>
<dbReference type="RefSeq" id="XP_009545028.1">
    <property type="nucleotide sequence ID" value="XM_009546733.1"/>
</dbReference>